<proteinExistence type="predicted"/>
<comment type="caution">
    <text evidence="2">The sequence shown here is derived from an EMBL/GenBank/DDBJ whole genome shotgun (WGS) entry which is preliminary data.</text>
</comment>
<evidence type="ECO:0000259" key="1">
    <source>
        <dbReference type="PROSITE" id="PS50112"/>
    </source>
</evidence>
<dbReference type="GO" id="GO:0006355">
    <property type="term" value="P:regulation of DNA-templated transcription"/>
    <property type="evidence" value="ECO:0007669"/>
    <property type="project" value="InterPro"/>
</dbReference>
<dbReference type="PANTHER" id="PTHR44757:SF2">
    <property type="entry name" value="BIOFILM ARCHITECTURE MAINTENANCE PROTEIN MBAA"/>
    <property type="match status" value="1"/>
</dbReference>
<gene>
    <name evidence="2" type="ORF">EUV02_15280</name>
</gene>
<dbReference type="Gene3D" id="3.30.450.20">
    <property type="entry name" value="PAS domain"/>
    <property type="match status" value="3"/>
</dbReference>
<feature type="domain" description="PAS" evidence="1">
    <location>
        <begin position="148"/>
        <end position="193"/>
    </location>
</feature>
<name>A0A4Y9EJM9_9SPHN</name>
<dbReference type="InterPro" id="IPR052155">
    <property type="entry name" value="Biofilm_reg_signaling"/>
</dbReference>
<dbReference type="InterPro" id="IPR000014">
    <property type="entry name" value="PAS"/>
</dbReference>
<dbReference type="AlphaFoldDB" id="A0A4Y9EJM9"/>
<dbReference type="InterPro" id="IPR013656">
    <property type="entry name" value="PAS_4"/>
</dbReference>
<protein>
    <submittedName>
        <fullName evidence="2">PAS domain S-box protein</fullName>
    </submittedName>
</protein>
<dbReference type="InterPro" id="IPR035965">
    <property type="entry name" value="PAS-like_dom_sf"/>
</dbReference>
<dbReference type="PROSITE" id="PS50112">
    <property type="entry name" value="PAS"/>
    <property type="match status" value="2"/>
</dbReference>
<reference evidence="2 3" key="1">
    <citation type="submission" date="2019-02" db="EMBL/GenBank/DDBJ databases">
        <title>Polymorphobacter sp. isolated from the lake at the Tibet of China.</title>
        <authorList>
            <person name="Li A."/>
        </authorList>
    </citation>
    <scope>NUCLEOTIDE SEQUENCE [LARGE SCALE GENOMIC DNA]</scope>
    <source>
        <strain evidence="2 3">DJ1R-1</strain>
    </source>
</reference>
<sequence>MSRPSSDLANDASIAGFHATVLDGLPEAVIVATPDGRITFVNAAAETLLGYDAAEVVGEPITVLVPRQSDRRVDPVAWLARWAAEPDATAARYVDLIARRADGHEMPVEVRVRAGIIGDAEDEPGERFFITVRDNSRRRAEATALKDANLRAARILMVAEDAIVSVDAHQKIILFNLAAERMFGYRAEEVIGQPLSILIPLAARAGHGRQVEAFGAARDASRMMSERPGVLGVRRSGETFPLEATITKVEAAGALTYTAHLRDVTTRNEVRDRLLESERRTRAVFDHATEGLALLDRHGLVLEINHAGTALTSGGVATGVALWELPWLGAGDTAPLRDAIVRAGNGDAVSFAAELQRGGAPLPIEVRLTPIRDDDGVRYILVEGRTA</sequence>
<organism evidence="2 3">
    <name type="scientific">Glacieibacterium arshaanense</name>
    <dbReference type="NCBI Taxonomy" id="2511025"/>
    <lineage>
        <taxon>Bacteria</taxon>
        <taxon>Pseudomonadati</taxon>
        <taxon>Pseudomonadota</taxon>
        <taxon>Alphaproteobacteria</taxon>
        <taxon>Sphingomonadales</taxon>
        <taxon>Sphingosinicellaceae</taxon>
        <taxon>Glacieibacterium</taxon>
    </lineage>
</organism>
<evidence type="ECO:0000313" key="2">
    <source>
        <dbReference type="EMBL" id="TFU00406.1"/>
    </source>
</evidence>
<evidence type="ECO:0000313" key="3">
    <source>
        <dbReference type="Proteomes" id="UP000297737"/>
    </source>
</evidence>
<dbReference type="OrthoDB" id="9808408at2"/>
<keyword evidence="3" id="KW-1185">Reference proteome</keyword>
<dbReference type="EMBL" id="SIHO01000004">
    <property type="protein sequence ID" value="TFU00406.1"/>
    <property type="molecule type" value="Genomic_DNA"/>
</dbReference>
<dbReference type="Proteomes" id="UP000297737">
    <property type="component" value="Unassembled WGS sequence"/>
</dbReference>
<dbReference type="PANTHER" id="PTHR44757">
    <property type="entry name" value="DIGUANYLATE CYCLASE DGCP"/>
    <property type="match status" value="1"/>
</dbReference>
<dbReference type="Pfam" id="PF08448">
    <property type="entry name" value="PAS_4"/>
    <property type="match status" value="1"/>
</dbReference>
<dbReference type="SUPFAM" id="SSF55785">
    <property type="entry name" value="PYP-like sensor domain (PAS domain)"/>
    <property type="match status" value="3"/>
</dbReference>
<dbReference type="Pfam" id="PF00989">
    <property type="entry name" value="PAS"/>
    <property type="match status" value="2"/>
</dbReference>
<dbReference type="SMART" id="SM00091">
    <property type="entry name" value="PAS"/>
    <property type="match status" value="3"/>
</dbReference>
<dbReference type="NCBIfam" id="TIGR00229">
    <property type="entry name" value="sensory_box"/>
    <property type="match status" value="2"/>
</dbReference>
<dbReference type="CDD" id="cd00130">
    <property type="entry name" value="PAS"/>
    <property type="match status" value="2"/>
</dbReference>
<feature type="domain" description="PAS" evidence="1">
    <location>
        <begin position="21"/>
        <end position="59"/>
    </location>
</feature>
<dbReference type="InterPro" id="IPR013767">
    <property type="entry name" value="PAS_fold"/>
</dbReference>
<dbReference type="RefSeq" id="WP_135247174.1">
    <property type="nucleotide sequence ID" value="NZ_SIHO01000004.1"/>
</dbReference>
<accession>A0A4Y9EJM9</accession>